<evidence type="ECO:0000313" key="3">
    <source>
        <dbReference type="WBParaSite" id="L893_g21556.t2"/>
    </source>
</evidence>
<protein>
    <submittedName>
        <fullName evidence="3">CARMIL_C domain-containing protein</fullName>
    </submittedName>
</protein>
<dbReference type="AlphaFoldDB" id="A0A1I7Z0A7"/>
<evidence type="ECO:0000256" key="1">
    <source>
        <dbReference type="SAM" id="MobiDB-lite"/>
    </source>
</evidence>
<keyword evidence="2" id="KW-1185">Reference proteome</keyword>
<accession>A0A1I7Z0A7</accession>
<feature type="compositionally biased region" description="Basic and acidic residues" evidence="1">
    <location>
        <begin position="41"/>
        <end position="51"/>
    </location>
</feature>
<sequence length="187" mass="20509">MLHRNEAANGSRMDEQVGFLEFLSSDREAELNSTAKGPPKSLKETQKKKSSDSLGKNSTSERKGSGESVSSLIPKAALRMKAFRNCHKATFHSLDFPDSELNTSSSTDSTHSYQSTSGDLLQMPNFETLQLSDSKKTHSDPTLRKAPTASRNSKSAPSKVTSQRVLHTIERSDGSVIGYCTEEPLRE</sequence>
<name>A0A1I7Z0A7_9BILA</name>
<feature type="compositionally biased region" description="Basic and acidic residues" evidence="1">
    <location>
        <begin position="133"/>
        <end position="143"/>
    </location>
</feature>
<dbReference type="WBParaSite" id="L893_g21556.t2">
    <property type="protein sequence ID" value="L893_g21556.t2"/>
    <property type="gene ID" value="L893_g21556"/>
</dbReference>
<proteinExistence type="predicted"/>
<dbReference type="Proteomes" id="UP000095287">
    <property type="component" value="Unplaced"/>
</dbReference>
<feature type="compositionally biased region" description="Polar residues" evidence="1">
    <location>
        <begin position="149"/>
        <end position="165"/>
    </location>
</feature>
<feature type="region of interest" description="Disordered" evidence="1">
    <location>
        <begin position="94"/>
        <end position="166"/>
    </location>
</feature>
<reference evidence="3" key="1">
    <citation type="submission" date="2016-11" db="UniProtKB">
        <authorList>
            <consortium name="WormBaseParasite"/>
        </authorList>
    </citation>
    <scope>IDENTIFICATION</scope>
</reference>
<organism evidence="2 3">
    <name type="scientific">Steinernema glaseri</name>
    <dbReference type="NCBI Taxonomy" id="37863"/>
    <lineage>
        <taxon>Eukaryota</taxon>
        <taxon>Metazoa</taxon>
        <taxon>Ecdysozoa</taxon>
        <taxon>Nematoda</taxon>
        <taxon>Chromadorea</taxon>
        <taxon>Rhabditida</taxon>
        <taxon>Tylenchina</taxon>
        <taxon>Panagrolaimomorpha</taxon>
        <taxon>Strongyloidoidea</taxon>
        <taxon>Steinernematidae</taxon>
        <taxon>Steinernema</taxon>
    </lineage>
</organism>
<feature type="compositionally biased region" description="Low complexity" evidence="1">
    <location>
        <begin position="103"/>
        <end position="117"/>
    </location>
</feature>
<feature type="region of interest" description="Disordered" evidence="1">
    <location>
        <begin position="28"/>
        <end position="70"/>
    </location>
</feature>
<evidence type="ECO:0000313" key="2">
    <source>
        <dbReference type="Proteomes" id="UP000095287"/>
    </source>
</evidence>